<dbReference type="Pfam" id="PF09773">
    <property type="entry name" value="Meckelin"/>
    <property type="match status" value="1"/>
</dbReference>
<dbReference type="GO" id="GO:0060271">
    <property type="term" value="P:cilium assembly"/>
    <property type="evidence" value="ECO:0007669"/>
    <property type="project" value="InterPro"/>
</dbReference>
<evidence type="ECO:0000313" key="3">
    <source>
        <dbReference type="WBParaSite" id="Pan_g4647.t1"/>
    </source>
</evidence>
<dbReference type="InterPro" id="IPR019170">
    <property type="entry name" value="Meckelin"/>
</dbReference>
<dbReference type="WBParaSite" id="Pan_g4647.t1">
    <property type="protein sequence ID" value="Pan_g4647.t1"/>
    <property type="gene ID" value="Pan_g4647"/>
</dbReference>
<feature type="transmembrane region" description="Helical" evidence="1">
    <location>
        <begin position="406"/>
        <end position="424"/>
    </location>
</feature>
<name>A0A7E4ZZE5_PANRE</name>
<dbReference type="GO" id="GO:0036038">
    <property type="term" value="C:MKS complex"/>
    <property type="evidence" value="ECO:0007669"/>
    <property type="project" value="InterPro"/>
</dbReference>
<dbReference type="PANTHER" id="PTHR21274:SF0">
    <property type="entry name" value="MECKELIN"/>
    <property type="match status" value="1"/>
</dbReference>
<dbReference type="Proteomes" id="UP000492821">
    <property type="component" value="Unassembled WGS sequence"/>
</dbReference>
<keyword evidence="1" id="KW-0472">Membrane</keyword>
<keyword evidence="2" id="KW-1185">Reference proteome</keyword>
<sequence length="810" mass="92473">MRHRLQNHWLVRWPTSIVNQTLPPSNLTGQCPPCNQNEFIEWVESNDAFIEACVVCPVGTVPTDDKLRCMPCTTATCFCEANPAACDNRGSTITLENGQLFKSTYISRHLAHATEQCSSGQATECQHVANMCVLQNYFRESSNDSACIALDNILRTSSTYASIVPTLMYYNTEASIELARESAISAIFNVNSGSPNTKLDILTVKYALNGTFLGMDSASEGLLHICPTGREPTSGAMMFGREFYQECEIRISDVIRMVTMNRQYVNQDSDTIFHELYLRFIDDANQYRLYPLPILNGNIKTQNSYVNQAGVMNRWVLTRRFFLTDVSVNEDTNPNMVLTRIPEAMFLKVNVQPSRDGRIYPPYLAIKYKEFLAAENNETAEEEIMQSRFGVTYTMDTTKHDKTIEVIMAVFCSTSILWGALRAYAWGRRAGKQIIDASTIIKLILFMCEIISNIFLLVVGCTTVWMTFAYKIQQHYVYVLLTRDQEWIFITYICVALGLRVIALIHLYACLILTETFFIDWERPRGSTPTQTQFTTSIEERIKEIPAAEPRPPVIWRTYFVANEWNELQNYRKTSIAGQLMLLLFVLEYLDFADYAIVQPGLSRGNQPAEYVESRLSRFSVNLVFYLIIGLAQWIVHVLIVEKVMDPFRNFMDFCSVANISVLAMTHPLRGFYIHGRSVHGMADAAMHEMNMFLKREKDNLCALRGLESNSELQTFVVNMPRAFRDKYDEITASLRNPAQTVNVHFTGTDKNTTQVENIAKVYGELNQYMKDVIDHAVPEADYIVTDIKFIDDLLDLELTDTTKQGIFQR</sequence>
<feature type="transmembrane region" description="Helical" evidence="1">
    <location>
        <begin position="488"/>
        <end position="513"/>
    </location>
</feature>
<evidence type="ECO:0000313" key="2">
    <source>
        <dbReference type="Proteomes" id="UP000492821"/>
    </source>
</evidence>
<protein>
    <submittedName>
        <fullName evidence="3">Meckelin</fullName>
    </submittedName>
</protein>
<dbReference type="AlphaFoldDB" id="A0A7E4ZZE5"/>
<proteinExistence type="predicted"/>
<reference evidence="3" key="2">
    <citation type="submission" date="2020-10" db="UniProtKB">
        <authorList>
            <consortium name="WormBaseParasite"/>
        </authorList>
    </citation>
    <scope>IDENTIFICATION</scope>
</reference>
<evidence type="ECO:0000256" key="1">
    <source>
        <dbReference type="SAM" id="Phobius"/>
    </source>
</evidence>
<accession>A0A7E4ZZE5</accession>
<feature type="transmembrane region" description="Helical" evidence="1">
    <location>
        <begin position="623"/>
        <end position="641"/>
    </location>
</feature>
<reference evidence="2" key="1">
    <citation type="journal article" date="2013" name="Genetics">
        <title>The draft genome and transcriptome of Panagrellus redivivus are shaped by the harsh demands of a free-living lifestyle.</title>
        <authorList>
            <person name="Srinivasan J."/>
            <person name="Dillman A.R."/>
            <person name="Macchietto M.G."/>
            <person name="Heikkinen L."/>
            <person name="Lakso M."/>
            <person name="Fracchia K.M."/>
            <person name="Antoshechkin I."/>
            <person name="Mortazavi A."/>
            <person name="Wong G."/>
            <person name="Sternberg P.W."/>
        </authorList>
    </citation>
    <scope>NUCLEOTIDE SEQUENCE [LARGE SCALE GENOMIC DNA]</scope>
    <source>
        <strain evidence="2">MT8872</strain>
    </source>
</reference>
<keyword evidence="1" id="KW-1133">Transmembrane helix</keyword>
<feature type="transmembrane region" description="Helical" evidence="1">
    <location>
        <begin position="444"/>
        <end position="468"/>
    </location>
</feature>
<organism evidence="2 3">
    <name type="scientific">Panagrellus redivivus</name>
    <name type="common">Microworm</name>
    <dbReference type="NCBI Taxonomy" id="6233"/>
    <lineage>
        <taxon>Eukaryota</taxon>
        <taxon>Metazoa</taxon>
        <taxon>Ecdysozoa</taxon>
        <taxon>Nematoda</taxon>
        <taxon>Chromadorea</taxon>
        <taxon>Rhabditida</taxon>
        <taxon>Tylenchina</taxon>
        <taxon>Panagrolaimomorpha</taxon>
        <taxon>Panagrolaimoidea</taxon>
        <taxon>Panagrolaimidae</taxon>
        <taxon>Panagrellus</taxon>
    </lineage>
</organism>
<dbReference type="PANTHER" id="PTHR21274">
    <property type="entry name" value="MECKELIN"/>
    <property type="match status" value="1"/>
</dbReference>
<keyword evidence="1" id="KW-0812">Transmembrane</keyword>